<feature type="compositionally biased region" description="Polar residues" evidence="1">
    <location>
        <begin position="548"/>
        <end position="567"/>
    </location>
</feature>
<evidence type="ECO:0000256" key="1">
    <source>
        <dbReference type="SAM" id="MobiDB-lite"/>
    </source>
</evidence>
<feature type="compositionally biased region" description="Low complexity" evidence="1">
    <location>
        <begin position="526"/>
        <end position="537"/>
    </location>
</feature>
<feature type="region of interest" description="Disordered" evidence="1">
    <location>
        <begin position="141"/>
        <end position="221"/>
    </location>
</feature>
<gene>
    <name evidence="2" type="ORF">CONCODRAFT_16594</name>
</gene>
<protein>
    <submittedName>
        <fullName evidence="2">Uncharacterized protein</fullName>
    </submittedName>
</protein>
<feature type="compositionally biased region" description="Polar residues" evidence="1">
    <location>
        <begin position="257"/>
        <end position="267"/>
    </location>
</feature>
<evidence type="ECO:0000313" key="2">
    <source>
        <dbReference type="EMBL" id="KXN71939.1"/>
    </source>
</evidence>
<dbReference type="EMBL" id="KQ964464">
    <property type="protein sequence ID" value="KXN71939.1"/>
    <property type="molecule type" value="Genomic_DNA"/>
</dbReference>
<dbReference type="Proteomes" id="UP000070444">
    <property type="component" value="Unassembled WGS sequence"/>
</dbReference>
<feature type="region of interest" description="Disordered" evidence="1">
    <location>
        <begin position="234"/>
        <end position="267"/>
    </location>
</feature>
<feature type="region of interest" description="Disordered" evidence="1">
    <location>
        <begin position="307"/>
        <end position="421"/>
    </location>
</feature>
<feature type="compositionally biased region" description="Polar residues" evidence="1">
    <location>
        <begin position="484"/>
        <end position="504"/>
    </location>
</feature>
<feature type="compositionally biased region" description="Basic and acidic residues" evidence="1">
    <location>
        <begin position="240"/>
        <end position="256"/>
    </location>
</feature>
<proteinExistence type="predicted"/>
<feature type="non-terminal residue" evidence="2">
    <location>
        <position position="567"/>
    </location>
</feature>
<organism evidence="2 3">
    <name type="scientific">Conidiobolus coronatus (strain ATCC 28846 / CBS 209.66 / NRRL 28638)</name>
    <name type="common">Delacroixia coronata</name>
    <dbReference type="NCBI Taxonomy" id="796925"/>
    <lineage>
        <taxon>Eukaryota</taxon>
        <taxon>Fungi</taxon>
        <taxon>Fungi incertae sedis</taxon>
        <taxon>Zoopagomycota</taxon>
        <taxon>Entomophthoromycotina</taxon>
        <taxon>Entomophthoromycetes</taxon>
        <taxon>Entomophthorales</taxon>
        <taxon>Ancylistaceae</taxon>
        <taxon>Conidiobolus</taxon>
    </lineage>
</organism>
<reference evidence="2 3" key="1">
    <citation type="journal article" date="2015" name="Genome Biol. Evol.">
        <title>Phylogenomic analyses indicate that early fungi evolved digesting cell walls of algal ancestors of land plants.</title>
        <authorList>
            <person name="Chang Y."/>
            <person name="Wang S."/>
            <person name="Sekimoto S."/>
            <person name="Aerts A.L."/>
            <person name="Choi C."/>
            <person name="Clum A."/>
            <person name="LaButti K.M."/>
            <person name="Lindquist E.A."/>
            <person name="Yee Ngan C."/>
            <person name="Ohm R.A."/>
            <person name="Salamov A.A."/>
            <person name="Grigoriev I.V."/>
            <person name="Spatafora J.W."/>
            <person name="Berbee M.L."/>
        </authorList>
    </citation>
    <scope>NUCLEOTIDE SEQUENCE [LARGE SCALE GENOMIC DNA]</scope>
    <source>
        <strain evidence="2 3">NRRL 28638</strain>
    </source>
</reference>
<feature type="compositionally biased region" description="Polar residues" evidence="1">
    <location>
        <begin position="325"/>
        <end position="354"/>
    </location>
</feature>
<sequence length="567" mass="62247">MSVNVCIQKILLLTRQILNCEVQNSYLKTIIFKLHRKVDLGVNTINYLNYYYTKETEKFNSKQTSNTLIGFLASLDSIYLYINPVEDSKGGFLNQLLGLSEDNVKREFYFLLQSLDESIIEVQNILERALNTTFNELPDLGTLSPLPPTNNLPLSPTSPLNESFSNISETAQKSKIEPIKPTSAQQSINSALDTNIDQNASNSEPIKLSSDNQKIEDKPAETTSEITQAMNELNISKPVETQEKEVVTGQKSEHENSTISNKTEELTLNNSSVDEHPINKMSIDNSQPVPVNQNPVSTPIENNINSAIKTNEPTSNSEQHIPITTGESNGIQNSNDTQSTTAIPPQQTNESTAPVQAPKVDSSTIESQVPSQISNNNESTTNISTNPGTEKNENGQIPCSDLGQSVSQPNQNNISISNESNTIKGSDAVSVNAQTQAYNQNNVTPSNMTPVQQQHILNDQTQQPCNQDNIAPSNMTPVQQPILNNQTQQPSNQNYPISSHTSPVQQQATFNNQTQQPCSPNIQQFSHPGSPIHISSPAQPVHPGSPHHISSPTQPIYPVSPNQQPYP</sequence>
<feature type="compositionally biased region" description="Low complexity" evidence="1">
    <location>
        <begin position="373"/>
        <end position="386"/>
    </location>
</feature>
<feature type="compositionally biased region" description="Polar residues" evidence="1">
    <location>
        <begin position="307"/>
        <end position="319"/>
    </location>
</feature>
<keyword evidence="3" id="KW-1185">Reference proteome</keyword>
<evidence type="ECO:0000313" key="3">
    <source>
        <dbReference type="Proteomes" id="UP000070444"/>
    </source>
</evidence>
<feature type="compositionally biased region" description="Low complexity" evidence="1">
    <location>
        <begin position="151"/>
        <end position="161"/>
    </location>
</feature>
<feature type="region of interest" description="Disordered" evidence="1">
    <location>
        <begin position="484"/>
        <end position="567"/>
    </location>
</feature>
<feature type="compositionally biased region" description="Low complexity" evidence="1">
    <location>
        <begin position="505"/>
        <end position="516"/>
    </location>
</feature>
<feature type="compositionally biased region" description="Low complexity" evidence="1">
    <location>
        <begin position="404"/>
        <end position="421"/>
    </location>
</feature>
<feature type="compositionally biased region" description="Polar residues" evidence="1">
    <location>
        <begin position="361"/>
        <end position="372"/>
    </location>
</feature>
<accession>A0A137PAA2</accession>
<feature type="compositionally biased region" description="Polar residues" evidence="1">
    <location>
        <begin position="182"/>
        <end position="212"/>
    </location>
</feature>
<name>A0A137PAA2_CONC2</name>
<feature type="compositionally biased region" description="Polar residues" evidence="1">
    <location>
        <begin position="162"/>
        <end position="171"/>
    </location>
</feature>
<dbReference type="AlphaFoldDB" id="A0A137PAA2"/>